<dbReference type="InterPro" id="IPR036691">
    <property type="entry name" value="Endo/exonu/phosph_ase_sf"/>
</dbReference>
<gene>
    <name evidence="4" type="ORF">EDS130_LOCUS45511</name>
    <name evidence="3" type="ORF">XAT740_LOCUS21267</name>
</gene>
<dbReference type="Proteomes" id="UP000663828">
    <property type="component" value="Unassembled WGS sequence"/>
</dbReference>
<keyword evidence="5" id="KW-1185">Reference proteome</keyword>
<dbReference type="Pfam" id="PF14529">
    <property type="entry name" value="Exo_endo_phos_2"/>
    <property type="match status" value="1"/>
</dbReference>
<evidence type="ECO:0000313" key="4">
    <source>
        <dbReference type="EMBL" id="CAF1543797.1"/>
    </source>
</evidence>
<reference evidence="3" key="1">
    <citation type="submission" date="2021-02" db="EMBL/GenBank/DDBJ databases">
        <authorList>
            <person name="Nowell W R."/>
        </authorList>
    </citation>
    <scope>NUCLEOTIDE SEQUENCE</scope>
</reference>
<keyword evidence="1" id="KW-0812">Transmembrane</keyword>
<organism evidence="3 5">
    <name type="scientific">Adineta ricciae</name>
    <name type="common">Rotifer</name>
    <dbReference type="NCBI Taxonomy" id="249248"/>
    <lineage>
        <taxon>Eukaryota</taxon>
        <taxon>Metazoa</taxon>
        <taxon>Spiralia</taxon>
        <taxon>Gnathifera</taxon>
        <taxon>Rotifera</taxon>
        <taxon>Eurotatoria</taxon>
        <taxon>Bdelloidea</taxon>
        <taxon>Adinetida</taxon>
        <taxon>Adinetidae</taxon>
        <taxon>Adineta</taxon>
    </lineage>
</organism>
<proteinExistence type="predicted"/>
<dbReference type="GO" id="GO:0003824">
    <property type="term" value="F:catalytic activity"/>
    <property type="evidence" value="ECO:0007669"/>
    <property type="project" value="InterPro"/>
</dbReference>
<feature type="transmembrane region" description="Helical" evidence="1">
    <location>
        <begin position="169"/>
        <end position="188"/>
    </location>
</feature>
<accession>A0A814T9A0</accession>
<dbReference type="AlphaFoldDB" id="A0A814T9A0"/>
<evidence type="ECO:0000256" key="1">
    <source>
        <dbReference type="SAM" id="Phobius"/>
    </source>
</evidence>
<dbReference type="EMBL" id="CAJNOR010001520">
    <property type="protein sequence ID" value="CAF1156953.1"/>
    <property type="molecule type" value="Genomic_DNA"/>
</dbReference>
<protein>
    <recommendedName>
        <fullName evidence="2">Endonuclease/exonuclease/phosphatase domain-containing protein</fullName>
    </recommendedName>
</protein>
<feature type="domain" description="Endonuclease/exonuclease/phosphatase" evidence="2">
    <location>
        <begin position="45"/>
        <end position="153"/>
    </location>
</feature>
<sequence>MKGSNDFGGVLIAIHKSTNAQRIKSFDDIENLIVLEVGEGSSWFQLVTCYSPPLEEIPFDILDQILARNKRTILTGDLNAKHRSWSKSAENPKGLKLFKWIISDKSHGALKVISKFIPTSTGSTATIDLVMAPIFLSNNDFSVLPSIGSDHHPYHQAHPMETSRNLSHLYGIILAISCFNNVSLIGLFHSL</sequence>
<keyword evidence="1" id="KW-1133">Transmembrane helix</keyword>
<dbReference type="Gene3D" id="3.60.10.10">
    <property type="entry name" value="Endonuclease/exonuclease/phosphatase"/>
    <property type="match status" value="1"/>
</dbReference>
<keyword evidence="1" id="KW-0472">Membrane</keyword>
<dbReference type="Proteomes" id="UP000663852">
    <property type="component" value="Unassembled WGS sequence"/>
</dbReference>
<dbReference type="EMBL" id="CAJNOJ010001135">
    <property type="protein sequence ID" value="CAF1543797.1"/>
    <property type="molecule type" value="Genomic_DNA"/>
</dbReference>
<evidence type="ECO:0000313" key="5">
    <source>
        <dbReference type="Proteomes" id="UP000663828"/>
    </source>
</evidence>
<evidence type="ECO:0000259" key="2">
    <source>
        <dbReference type="Pfam" id="PF14529"/>
    </source>
</evidence>
<name>A0A814T9A0_ADIRI</name>
<evidence type="ECO:0000313" key="3">
    <source>
        <dbReference type="EMBL" id="CAF1156953.1"/>
    </source>
</evidence>
<dbReference type="InterPro" id="IPR005135">
    <property type="entry name" value="Endo/exonuclease/phosphatase"/>
</dbReference>
<dbReference type="SUPFAM" id="SSF56219">
    <property type="entry name" value="DNase I-like"/>
    <property type="match status" value="1"/>
</dbReference>
<comment type="caution">
    <text evidence="3">The sequence shown here is derived from an EMBL/GenBank/DDBJ whole genome shotgun (WGS) entry which is preliminary data.</text>
</comment>
<dbReference type="OrthoDB" id="10061491at2759"/>